<sequence>MSWRVWCGVVLAQVWMGTVSASCWIEVGDRHSIEPELLYAIAQVESGLNPGAVNHNNNGSRDVGLMQINSMHLPRLQARGITEQRLLDEPCLAIEVGASILAEFIERYGYNWTAVGAYSAGNAPERQALRLRYAGKVWKRYRALLANDFGATRL</sequence>
<comment type="caution">
    <text evidence="2">The sequence shown here is derived from an EMBL/GenBank/DDBJ whole genome shotgun (WGS) entry which is preliminary data.</text>
</comment>
<accession>A0A423GNI9</accession>
<dbReference type="AlphaFoldDB" id="A0A423GNI9"/>
<dbReference type="InterPro" id="IPR008258">
    <property type="entry name" value="Transglycosylase_SLT_dom_1"/>
</dbReference>
<dbReference type="PROSITE" id="PS51257">
    <property type="entry name" value="PROKAR_LIPOPROTEIN"/>
    <property type="match status" value="1"/>
</dbReference>
<feature type="domain" description="Transglycosylase SLT" evidence="1">
    <location>
        <begin position="22"/>
        <end position="138"/>
    </location>
</feature>
<dbReference type="SUPFAM" id="SSF53955">
    <property type="entry name" value="Lysozyme-like"/>
    <property type="match status" value="1"/>
</dbReference>
<organism evidence="2 3">
    <name type="scientific">Pseudomonas brassicacearum</name>
    <dbReference type="NCBI Taxonomy" id="930166"/>
    <lineage>
        <taxon>Bacteria</taxon>
        <taxon>Pseudomonadati</taxon>
        <taxon>Pseudomonadota</taxon>
        <taxon>Gammaproteobacteria</taxon>
        <taxon>Pseudomonadales</taxon>
        <taxon>Pseudomonadaceae</taxon>
        <taxon>Pseudomonas</taxon>
    </lineage>
</organism>
<name>A0A423GNI9_9PSED</name>
<evidence type="ECO:0000313" key="3">
    <source>
        <dbReference type="Proteomes" id="UP000284684"/>
    </source>
</evidence>
<dbReference type="Pfam" id="PF01464">
    <property type="entry name" value="SLT"/>
    <property type="match status" value="1"/>
</dbReference>
<dbReference type="Proteomes" id="UP000284684">
    <property type="component" value="Unassembled WGS sequence"/>
</dbReference>
<dbReference type="EMBL" id="MOBI01000021">
    <property type="protein sequence ID" value="ROM93879.1"/>
    <property type="molecule type" value="Genomic_DNA"/>
</dbReference>
<evidence type="ECO:0000313" key="2">
    <source>
        <dbReference type="EMBL" id="ROM93879.1"/>
    </source>
</evidence>
<evidence type="ECO:0000259" key="1">
    <source>
        <dbReference type="Pfam" id="PF01464"/>
    </source>
</evidence>
<gene>
    <name evidence="2" type="ORF">BK658_19665</name>
</gene>
<dbReference type="InterPro" id="IPR023346">
    <property type="entry name" value="Lysozyme-like_dom_sf"/>
</dbReference>
<protein>
    <submittedName>
        <fullName evidence="2">Invasion protein IagB</fullName>
    </submittedName>
</protein>
<reference evidence="2 3" key="1">
    <citation type="submission" date="2016-10" db="EMBL/GenBank/DDBJ databases">
        <title>Comparative genome analysis of multiple Pseudomonas spp. focuses on biocontrol and plant growth promoting traits.</title>
        <authorList>
            <person name="Tao X.-Y."/>
            <person name="Taylor C.G."/>
        </authorList>
    </citation>
    <scope>NUCLEOTIDE SEQUENCE [LARGE SCALE GENOMIC DNA]</scope>
    <source>
        <strain evidence="2 3">37D10</strain>
    </source>
</reference>
<proteinExistence type="predicted"/>
<dbReference type="Gene3D" id="1.10.530.10">
    <property type="match status" value="1"/>
</dbReference>
<dbReference type="CDD" id="cd13400">
    <property type="entry name" value="LT_IagB-like"/>
    <property type="match status" value="1"/>
</dbReference>
<dbReference type="RefSeq" id="WP_123583894.1">
    <property type="nucleotide sequence ID" value="NZ_MOBI01000021.1"/>
</dbReference>